<dbReference type="RefSeq" id="XP_051232779.1">
    <property type="nucleotide sequence ID" value="XM_051376819.1"/>
</dbReference>
<dbReference type="Proteomes" id="UP000694389">
    <property type="component" value="Unassembled WGS sequence"/>
</dbReference>
<evidence type="ECO:0000256" key="1">
    <source>
        <dbReference type="SAM" id="MobiDB-lite"/>
    </source>
</evidence>
<dbReference type="PANTHER" id="PTHR21037:SF2">
    <property type="entry name" value="SIMILAR TO NOVEL PROTEIN"/>
    <property type="match status" value="1"/>
</dbReference>
<name>A0A8P4G6B9_DICLA</name>
<sequence length="140" mass="16074">MFHHPRKAFVCRVVLLHVQFNKRLVTMSIPNLSEEKSQPPRSRSRLQINAERSDAVTGSNDQAVGKFTEEEMAIHRVHREACEAKKQMYVDPSSGYKVFTEYAHLQRGKCCGSACRHCPYGQVNVKDPAMKKQFNSLFYV</sequence>
<accession>A0A8P4G6B9</accession>
<reference evidence="2" key="1">
    <citation type="submission" date="2025-08" db="UniProtKB">
        <authorList>
            <consortium name="Ensembl"/>
        </authorList>
    </citation>
    <scope>IDENTIFICATION</scope>
</reference>
<keyword evidence="3" id="KW-1185">Reference proteome</keyword>
<organism evidence="2 3">
    <name type="scientific">Dicentrarchus labrax</name>
    <name type="common">European seabass</name>
    <name type="synonym">Morone labrax</name>
    <dbReference type="NCBI Taxonomy" id="13489"/>
    <lineage>
        <taxon>Eukaryota</taxon>
        <taxon>Metazoa</taxon>
        <taxon>Chordata</taxon>
        <taxon>Craniata</taxon>
        <taxon>Vertebrata</taxon>
        <taxon>Euteleostomi</taxon>
        <taxon>Actinopterygii</taxon>
        <taxon>Neopterygii</taxon>
        <taxon>Teleostei</taxon>
        <taxon>Neoteleostei</taxon>
        <taxon>Acanthomorphata</taxon>
        <taxon>Eupercaria</taxon>
        <taxon>Moronidae</taxon>
        <taxon>Dicentrarchus</taxon>
    </lineage>
</organism>
<feature type="region of interest" description="Disordered" evidence="1">
    <location>
        <begin position="31"/>
        <end position="62"/>
    </location>
</feature>
<dbReference type="GeneTree" id="ENSGT00390000016548"/>
<dbReference type="AlphaFoldDB" id="A0A8P4G6B9"/>
<dbReference type="OrthoDB" id="274765at2759"/>
<gene>
    <name evidence="2" type="primary">cunh1orf53</name>
</gene>
<dbReference type="InterPro" id="IPR040807">
    <property type="entry name" value="DUF5522"/>
</dbReference>
<reference evidence="2" key="2">
    <citation type="submission" date="2025-09" db="UniProtKB">
        <authorList>
            <consortium name="Ensembl"/>
        </authorList>
    </citation>
    <scope>IDENTIFICATION</scope>
</reference>
<proteinExistence type="predicted"/>
<dbReference type="PANTHER" id="PTHR21037">
    <property type="entry name" value="39S RIBOSOMAL PROTEIN L14, MITOCHONDRIAL"/>
    <property type="match status" value="1"/>
</dbReference>
<evidence type="ECO:0000313" key="2">
    <source>
        <dbReference type="Ensembl" id="ENSDLAP00005069293.1"/>
    </source>
</evidence>
<dbReference type="GeneID" id="127350319"/>
<protein>
    <submittedName>
        <fullName evidence="2">Chromosome 1 open reading frame 53</fullName>
    </submittedName>
</protein>
<evidence type="ECO:0000313" key="3">
    <source>
        <dbReference type="Proteomes" id="UP000694389"/>
    </source>
</evidence>
<dbReference type="Ensembl" id="ENSDLAT00005067491.1">
    <property type="protein sequence ID" value="ENSDLAP00005069293.1"/>
    <property type="gene ID" value="ENSDLAG00005028306.1"/>
</dbReference>
<dbReference type="OMA" id="EGEMAIH"/>
<dbReference type="Pfam" id="PF17653">
    <property type="entry name" value="DUF5522"/>
    <property type="match status" value="1"/>
</dbReference>
<dbReference type="CTD" id="103174777"/>